<dbReference type="Gene3D" id="1.10.10.10">
    <property type="entry name" value="Winged helix-like DNA-binding domain superfamily/Winged helix DNA-binding domain"/>
    <property type="match status" value="1"/>
</dbReference>
<dbReference type="GeneID" id="13725203"/>
<dbReference type="PROSITE" id="PS50987">
    <property type="entry name" value="HTH_ARSR_2"/>
    <property type="match status" value="1"/>
</dbReference>
<dbReference type="KEGG" id="nkr:NKOR_05840"/>
<dbReference type="InterPro" id="IPR013561">
    <property type="entry name" value="FilR1_middle_dom"/>
</dbReference>
<dbReference type="InterPro" id="IPR036390">
    <property type="entry name" value="WH_DNA-bd_sf"/>
</dbReference>
<dbReference type="Pfam" id="PF25213">
    <property type="entry name" value="HVO_A0261_N"/>
    <property type="match status" value="1"/>
</dbReference>
<dbReference type="Pfam" id="PF08350">
    <property type="entry name" value="FilR1_middle"/>
    <property type="match status" value="1"/>
</dbReference>
<sequence>MLFVSWDSESISSELFELASEQRLDILQKLSKNKLNNSKLAEILDATKPEIHRNVSRLSKSGLIEKDTDGNYSLTTYGKAVLVQIPSITFFSDNKSYFSKHTLGNLDAKFIQRLGALTNKKNIKGYVKTLEKWRQIHENAKKYIYNILSEVPYSGDVVEVISKQLKNKIEIHSIFSDDVIIPEERKKIFEEKGFQKYIQSGNLKRKIKKDVDIAVLVTDKEAAVFFSDLEGTIDLSQMFYSADPKFREWCCDYFEWCWEQSVPFQEAKLS</sequence>
<organism evidence="2 3">
    <name type="scientific">Candidatus Nitrosopumilus koreensis AR1</name>
    <dbReference type="NCBI Taxonomy" id="1229908"/>
    <lineage>
        <taxon>Archaea</taxon>
        <taxon>Nitrososphaerota</taxon>
        <taxon>Nitrososphaeria</taxon>
        <taxon>Nitrosopumilales</taxon>
        <taxon>Nitrosopumilaceae</taxon>
        <taxon>Nitrosopumilus</taxon>
    </lineage>
</organism>
<protein>
    <submittedName>
        <fullName evidence="2">Transcriptional regulator protein-like protein</fullName>
    </submittedName>
</protein>
<dbReference type="HOGENOM" id="CLU_062767_3_0_2"/>
<evidence type="ECO:0000259" key="1">
    <source>
        <dbReference type="PROSITE" id="PS50987"/>
    </source>
</evidence>
<keyword evidence="3" id="KW-1185">Reference proteome</keyword>
<evidence type="ECO:0000313" key="2">
    <source>
        <dbReference type="EMBL" id="AFS81051.1"/>
    </source>
</evidence>
<dbReference type="InterPro" id="IPR011991">
    <property type="entry name" value="ArsR-like_HTH"/>
</dbReference>
<proteinExistence type="predicted"/>
<dbReference type="InterPro" id="IPR036388">
    <property type="entry name" value="WH-like_DNA-bd_sf"/>
</dbReference>
<dbReference type="Proteomes" id="UP000006101">
    <property type="component" value="Chromosome"/>
</dbReference>
<dbReference type="RefSeq" id="WP_014963435.1">
    <property type="nucleotide sequence ID" value="NC_018655.1"/>
</dbReference>
<accession>K0B9C5</accession>
<feature type="domain" description="HTH arsR-type" evidence="1">
    <location>
        <begin position="3"/>
        <end position="97"/>
    </location>
</feature>
<dbReference type="PATRIC" id="fig|1229908.8.peg.1272"/>
<gene>
    <name evidence="2" type="ORF">NKOR_05840</name>
</gene>
<evidence type="ECO:0000313" key="3">
    <source>
        <dbReference type="Proteomes" id="UP000006101"/>
    </source>
</evidence>
<dbReference type="CDD" id="cd00090">
    <property type="entry name" value="HTH_ARSR"/>
    <property type="match status" value="1"/>
</dbReference>
<name>K0B9C5_9ARCH</name>
<dbReference type="GO" id="GO:0003700">
    <property type="term" value="F:DNA-binding transcription factor activity"/>
    <property type="evidence" value="ECO:0007669"/>
    <property type="project" value="InterPro"/>
</dbReference>
<reference evidence="2 3" key="1">
    <citation type="journal article" date="2012" name="J. Bacteriol.">
        <title>Draft Genome Sequence of an Ammonia-Oxidizing Archaeon, "Candidatus Nitrosopumilus koreensis" AR1, from Marine Sediment.</title>
        <authorList>
            <person name="Park S.J."/>
            <person name="Kim J.G."/>
            <person name="Jung M.Y."/>
            <person name="Kim S.J."/>
            <person name="Cha I.T."/>
            <person name="Kwon K."/>
            <person name="Lee J.H."/>
            <person name="Rhee S.K."/>
        </authorList>
    </citation>
    <scope>NUCLEOTIDE SEQUENCE [LARGE SCALE GENOMIC DNA]</scope>
    <source>
        <strain evidence="2 3">AR1</strain>
    </source>
</reference>
<dbReference type="AlphaFoldDB" id="K0B9C5"/>
<dbReference type="EMBL" id="CP003842">
    <property type="protein sequence ID" value="AFS81051.1"/>
    <property type="molecule type" value="Genomic_DNA"/>
</dbReference>
<dbReference type="InterPro" id="IPR001845">
    <property type="entry name" value="HTH_ArsR_DNA-bd_dom"/>
</dbReference>
<dbReference type="InterPro" id="IPR057527">
    <property type="entry name" value="HVO_A0261-like_N"/>
</dbReference>
<dbReference type="SUPFAM" id="SSF46785">
    <property type="entry name" value="Winged helix' DNA-binding domain"/>
    <property type="match status" value="1"/>
</dbReference>